<comment type="caution">
    <text evidence="2">The sequence shown here is derived from an EMBL/GenBank/DDBJ whole genome shotgun (WGS) entry which is preliminary data.</text>
</comment>
<gene>
    <name evidence="2" type="ORF">ALO_02931</name>
</gene>
<dbReference type="eggNOG" id="ENOG5030058">
    <property type="taxonomic scope" value="Bacteria"/>
</dbReference>
<name>F7NEW9_9FIRM</name>
<protein>
    <recommendedName>
        <fullName evidence="1">Putative Se/S carrier protein-like domain-containing protein</fullName>
    </recommendedName>
</protein>
<reference evidence="2 3" key="1">
    <citation type="journal article" date="2011" name="EMBO J.">
        <title>Structural diversity of bacterial flagellar motors.</title>
        <authorList>
            <person name="Chen S."/>
            <person name="Beeby M."/>
            <person name="Murphy G.E."/>
            <person name="Leadbetter J.R."/>
            <person name="Hendrixson D.R."/>
            <person name="Briegel A."/>
            <person name="Li Z."/>
            <person name="Shi J."/>
            <person name="Tocheva E.I."/>
            <person name="Muller A."/>
            <person name="Dobro M.J."/>
            <person name="Jensen G.J."/>
        </authorList>
    </citation>
    <scope>NUCLEOTIDE SEQUENCE [LARGE SCALE GENOMIC DNA]</scope>
    <source>
        <strain evidence="2 3">DSM 6540</strain>
    </source>
</reference>
<dbReference type="EMBL" id="AFGF01000017">
    <property type="protein sequence ID" value="EGO65530.1"/>
    <property type="molecule type" value="Genomic_DNA"/>
</dbReference>
<accession>F7NEW9</accession>
<dbReference type="Proteomes" id="UP000003240">
    <property type="component" value="Unassembled WGS sequence"/>
</dbReference>
<dbReference type="AlphaFoldDB" id="F7NEW9"/>
<dbReference type="InterPro" id="IPR021778">
    <property type="entry name" value="Se/S_carrier-like"/>
</dbReference>
<dbReference type="RefSeq" id="WP_004092654.1">
    <property type="nucleotide sequence ID" value="NZ_AFGF01000017.1"/>
</dbReference>
<feature type="domain" description="Putative Se/S carrier protein-like" evidence="1">
    <location>
        <begin position="13"/>
        <end position="75"/>
    </location>
</feature>
<evidence type="ECO:0000313" key="3">
    <source>
        <dbReference type="Proteomes" id="UP000003240"/>
    </source>
</evidence>
<keyword evidence="3" id="KW-1185">Reference proteome</keyword>
<proteinExistence type="predicted"/>
<evidence type="ECO:0000313" key="2">
    <source>
        <dbReference type="EMBL" id="EGO65530.1"/>
    </source>
</evidence>
<sequence>MTKRMDRTKQPQLIITFPTTTAAMAMEAACGAEWGRLIPIPREISGSCGLAWCAEPQWEDALLRVMEKNNIQYQEKRILLLY</sequence>
<dbReference type="Pfam" id="PF11823">
    <property type="entry name" value="Se_S_carrier"/>
    <property type="match status" value="1"/>
</dbReference>
<evidence type="ECO:0000259" key="1">
    <source>
        <dbReference type="Pfam" id="PF11823"/>
    </source>
</evidence>
<dbReference type="STRING" id="1009370.ALO_02931"/>
<organism evidence="2 3">
    <name type="scientific">Acetonema longum DSM 6540</name>
    <dbReference type="NCBI Taxonomy" id="1009370"/>
    <lineage>
        <taxon>Bacteria</taxon>
        <taxon>Bacillati</taxon>
        <taxon>Bacillota</taxon>
        <taxon>Negativicutes</taxon>
        <taxon>Acetonemataceae</taxon>
        <taxon>Acetonema</taxon>
    </lineage>
</organism>